<evidence type="ECO:0000259" key="4">
    <source>
        <dbReference type="Pfam" id="PF08450"/>
    </source>
</evidence>
<dbReference type="SUPFAM" id="SSF63829">
    <property type="entry name" value="Calcium-dependent phosphotriesterase"/>
    <property type="match status" value="1"/>
</dbReference>
<feature type="domain" description="SMP-30/Gluconolactonase/LRE-like region" evidence="4">
    <location>
        <begin position="50"/>
        <end position="289"/>
    </location>
</feature>
<reference evidence="5 6" key="1">
    <citation type="submission" date="2014-03" db="EMBL/GenBank/DDBJ databases">
        <title>Whole genome sequence of Novosphingobium resinovorum KF1.</title>
        <authorList>
            <person name="Gan H.M."/>
            <person name="Gan H.Y."/>
            <person name="Chew T.H."/>
            <person name="Savka M.A."/>
        </authorList>
    </citation>
    <scope>NUCLEOTIDE SEQUENCE [LARGE SCALE GENOMIC DNA]</scope>
    <source>
        <strain evidence="5 6">KF1</strain>
    </source>
</reference>
<dbReference type="GO" id="GO:0004341">
    <property type="term" value="F:gluconolactonase activity"/>
    <property type="evidence" value="ECO:0007669"/>
    <property type="project" value="TreeGrafter"/>
</dbReference>
<dbReference type="PANTHER" id="PTHR10907:SF47">
    <property type="entry name" value="REGUCALCIN"/>
    <property type="match status" value="1"/>
</dbReference>
<dbReference type="PANTHER" id="PTHR10907">
    <property type="entry name" value="REGUCALCIN"/>
    <property type="match status" value="1"/>
</dbReference>
<dbReference type="Pfam" id="PF08450">
    <property type="entry name" value="SGL"/>
    <property type="match status" value="1"/>
</dbReference>
<feature type="binding site" evidence="3">
    <location>
        <position position="231"/>
    </location>
    <ligand>
        <name>a divalent metal cation</name>
        <dbReference type="ChEBI" id="CHEBI:60240"/>
    </ligand>
</feature>
<dbReference type="AlphaFoldDB" id="A0A031K1P4"/>
<dbReference type="PATRIC" id="fig|158500.4.peg.1271"/>
<dbReference type="EMBL" id="JFYZ01000003">
    <property type="protein sequence ID" value="EZP83134.1"/>
    <property type="molecule type" value="Genomic_DNA"/>
</dbReference>
<dbReference type="Gene3D" id="2.120.10.30">
    <property type="entry name" value="TolB, C-terminal domain"/>
    <property type="match status" value="1"/>
</dbReference>
<accession>A0A031K1P4</accession>
<feature type="binding site" evidence="3">
    <location>
        <position position="135"/>
    </location>
    <ligand>
        <name>substrate</name>
    </ligand>
</feature>
<feature type="binding site" evidence="3">
    <location>
        <position position="137"/>
    </location>
    <ligand>
        <name>substrate</name>
    </ligand>
</feature>
<keyword evidence="3" id="KW-0479">Metal-binding</keyword>
<evidence type="ECO:0000256" key="2">
    <source>
        <dbReference type="PIRSR" id="PIRSR605511-1"/>
    </source>
</evidence>
<organism evidence="5 6">
    <name type="scientific">Novosphingobium resinovorum</name>
    <dbReference type="NCBI Taxonomy" id="158500"/>
    <lineage>
        <taxon>Bacteria</taxon>
        <taxon>Pseudomonadati</taxon>
        <taxon>Pseudomonadota</taxon>
        <taxon>Alphaproteobacteria</taxon>
        <taxon>Sphingomonadales</taxon>
        <taxon>Sphingomonadaceae</taxon>
        <taxon>Novosphingobium</taxon>
    </lineage>
</organism>
<comment type="similarity">
    <text evidence="1">Belongs to the SMP-30/CGR1 family.</text>
</comment>
<dbReference type="GO" id="GO:0005509">
    <property type="term" value="F:calcium ion binding"/>
    <property type="evidence" value="ECO:0007669"/>
    <property type="project" value="TreeGrafter"/>
</dbReference>
<name>A0A031K1P4_9SPHN</name>
<evidence type="ECO:0000256" key="1">
    <source>
        <dbReference type="ARBA" id="ARBA00008853"/>
    </source>
</evidence>
<dbReference type="GO" id="GO:0019853">
    <property type="term" value="P:L-ascorbic acid biosynthetic process"/>
    <property type="evidence" value="ECO:0007669"/>
    <property type="project" value="TreeGrafter"/>
</dbReference>
<dbReference type="InterPro" id="IPR013658">
    <property type="entry name" value="SGL"/>
</dbReference>
<dbReference type="STRING" id="158500.BES08_06910"/>
<dbReference type="eggNOG" id="COG3386">
    <property type="taxonomic scope" value="Bacteria"/>
</dbReference>
<dbReference type="Proteomes" id="UP000024329">
    <property type="component" value="Unassembled WGS sequence"/>
</dbReference>
<sequence>MKIPLPLAGGAVRLGPQDLVAAGWASFTPDRERLRMTLWRKIERDVRDTLGEGALWCERDGGFYWVDILAPALNRLTLATGAIERWDMPAPLGWVAPRASGGFLGGFRDGVAAITLDPLTIGERSNPEPHLPGNRMNDGKADRHGAIWCGTMDMAEEEVSGSFYRLSPQGDWQVIDTGYTVTNGPAFSPCGNWLYHTDSGRRTIYRFALDASGARDRQEFIRFSEDDGYPDGMTTDAEGFLWVAHWDGGRISRFAPDGTRDRSIELPARRITNIAFAGENLDRMFVTSAATGLPESEFDGALYEVDAGVMGTPSGIYQG</sequence>
<dbReference type="InterPro" id="IPR005511">
    <property type="entry name" value="SMP-30"/>
</dbReference>
<proteinExistence type="inferred from homology"/>
<comment type="caution">
    <text evidence="5">The sequence shown here is derived from an EMBL/GenBank/DDBJ whole genome shotgun (WGS) entry which is preliminary data.</text>
</comment>
<comment type="cofactor">
    <cofactor evidence="3">
        <name>Zn(2+)</name>
        <dbReference type="ChEBI" id="CHEBI:29105"/>
    </cofactor>
    <text evidence="3">Binds 1 divalent metal cation per subunit.</text>
</comment>
<feature type="binding site" evidence="3">
    <location>
        <position position="183"/>
    </location>
    <ligand>
        <name>a divalent metal cation</name>
        <dbReference type="ChEBI" id="CHEBI:60240"/>
    </ligand>
</feature>
<dbReference type="PRINTS" id="PR01790">
    <property type="entry name" value="SMP30FAMILY"/>
</dbReference>
<feature type="binding site" evidence="3">
    <location>
        <position position="52"/>
    </location>
    <ligand>
        <name>a divalent metal cation</name>
        <dbReference type="ChEBI" id="CHEBI:60240"/>
    </ligand>
</feature>
<keyword evidence="3" id="KW-0862">Zinc</keyword>
<dbReference type="InterPro" id="IPR011042">
    <property type="entry name" value="6-blade_b-propeller_TolB-like"/>
</dbReference>
<evidence type="ECO:0000313" key="5">
    <source>
        <dbReference type="EMBL" id="EZP83134.1"/>
    </source>
</evidence>
<evidence type="ECO:0000256" key="3">
    <source>
        <dbReference type="PIRSR" id="PIRSR605511-2"/>
    </source>
</evidence>
<protein>
    <submittedName>
        <fullName evidence="5">SMP-30/gluconolaconase/LRE domain-containing protein</fullName>
    </submittedName>
</protein>
<evidence type="ECO:0000313" key="6">
    <source>
        <dbReference type="Proteomes" id="UP000024329"/>
    </source>
</evidence>
<feature type="active site" description="Proton donor/acceptor" evidence="2">
    <location>
        <position position="231"/>
    </location>
</feature>
<gene>
    <name evidence="5" type="ORF">BV97_01237</name>
</gene>